<dbReference type="RefSeq" id="WP_406792418.1">
    <property type="nucleotide sequence ID" value="NZ_JBJHZX010000016.1"/>
</dbReference>
<dbReference type="InterPro" id="IPR036291">
    <property type="entry name" value="NAD(P)-bd_dom_sf"/>
</dbReference>
<dbReference type="SUPFAM" id="SSF51735">
    <property type="entry name" value="NAD(P)-binding Rossmann-fold domains"/>
    <property type="match status" value="1"/>
</dbReference>
<dbReference type="CDD" id="cd05233">
    <property type="entry name" value="SDR_c"/>
    <property type="match status" value="1"/>
</dbReference>
<proteinExistence type="inferred from homology"/>
<dbReference type="PRINTS" id="PR00080">
    <property type="entry name" value="SDRFAMILY"/>
</dbReference>
<comment type="caution">
    <text evidence="4">The sequence shown here is derived from an EMBL/GenBank/DDBJ whole genome shotgun (WGS) entry which is preliminary data.</text>
</comment>
<dbReference type="GO" id="GO:0016491">
    <property type="term" value="F:oxidoreductase activity"/>
    <property type="evidence" value="ECO:0007669"/>
    <property type="project" value="UniProtKB-KW"/>
</dbReference>
<evidence type="ECO:0000313" key="4">
    <source>
        <dbReference type="EMBL" id="MFL0196312.1"/>
    </source>
</evidence>
<dbReference type="InterPro" id="IPR002347">
    <property type="entry name" value="SDR_fam"/>
</dbReference>
<dbReference type="EC" id="1.-.-.-" evidence="4"/>
<dbReference type="Proteomes" id="UP001623660">
    <property type="component" value="Unassembled WGS sequence"/>
</dbReference>
<evidence type="ECO:0000256" key="2">
    <source>
        <dbReference type="ARBA" id="ARBA00023002"/>
    </source>
</evidence>
<comment type="similarity">
    <text evidence="1 3">Belongs to the short-chain dehydrogenases/reductases (SDR) family.</text>
</comment>
<dbReference type="EMBL" id="JBJHZX010000016">
    <property type="protein sequence ID" value="MFL0196312.1"/>
    <property type="molecule type" value="Genomic_DNA"/>
</dbReference>
<dbReference type="PRINTS" id="PR00081">
    <property type="entry name" value="GDHRDH"/>
</dbReference>
<dbReference type="PANTHER" id="PTHR44196:SF1">
    <property type="entry name" value="DEHYDROGENASE_REDUCTASE SDR FAMILY MEMBER 7B"/>
    <property type="match status" value="1"/>
</dbReference>
<name>A0ABW8SJX0_9CLOT</name>
<keyword evidence="2 4" id="KW-0560">Oxidoreductase</keyword>
<dbReference type="Pfam" id="PF00106">
    <property type="entry name" value="adh_short"/>
    <property type="match status" value="1"/>
</dbReference>
<keyword evidence="5" id="KW-1185">Reference proteome</keyword>
<organism evidence="4 5">
    <name type="scientific">Candidatus Clostridium eludens</name>
    <dbReference type="NCBI Taxonomy" id="3381663"/>
    <lineage>
        <taxon>Bacteria</taxon>
        <taxon>Bacillati</taxon>
        <taxon>Bacillota</taxon>
        <taxon>Clostridia</taxon>
        <taxon>Eubacteriales</taxon>
        <taxon>Clostridiaceae</taxon>
        <taxon>Clostridium</taxon>
    </lineage>
</organism>
<reference evidence="4 5" key="1">
    <citation type="submission" date="2024-11" db="EMBL/GenBank/DDBJ databases">
        <authorList>
            <person name="Heng Y.C."/>
            <person name="Lim A.C.H."/>
            <person name="Lee J.K.Y."/>
            <person name="Kittelmann S."/>
        </authorList>
    </citation>
    <scope>NUCLEOTIDE SEQUENCE [LARGE SCALE GENOMIC DNA]</scope>
    <source>
        <strain evidence="4 5">WILCCON 0269</strain>
    </source>
</reference>
<evidence type="ECO:0000256" key="1">
    <source>
        <dbReference type="ARBA" id="ARBA00006484"/>
    </source>
</evidence>
<sequence>MRAINKNIVVTGGGNGVGRELTLQLLSKGGRVVAVDINQSALNETFNMSGKNEKLLTRVLDITDKEAVFNFAEEIISSLDHIDGVINNAGIIQPFIELKDLRFDQIDRVMNVNFYGTLYMTKAFLNHLLTRPEAHIVSIASMGGFLPVPGQSSYGASKAAVKLMTESLYSELLGTNVHVSLVFPGAMATDIKKNSQITNKSAADEEKNSKMLLKPSAAAELIINGMEKNKYRFCIGKDSKAMNFIYSINAGFAARLIKHVMGSKAH</sequence>
<dbReference type="Gene3D" id="3.40.50.720">
    <property type="entry name" value="NAD(P)-binding Rossmann-like Domain"/>
    <property type="match status" value="1"/>
</dbReference>
<evidence type="ECO:0000256" key="3">
    <source>
        <dbReference type="RuleBase" id="RU000363"/>
    </source>
</evidence>
<accession>A0ABW8SJX0</accession>
<protein>
    <submittedName>
        <fullName evidence="4">SDR family NAD(P)-dependent oxidoreductase</fullName>
        <ecNumber evidence="4">1.-.-.-</ecNumber>
    </submittedName>
</protein>
<dbReference type="PANTHER" id="PTHR44196">
    <property type="entry name" value="DEHYDROGENASE/REDUCTASE SDR FAMILY MEMBER 7B"/>
    <property type="match status" value="1"/>
</dbReference>
<gene>
    <name evidence="4" type="ORF">ACJDU8_12210</name>
</gene>
<evidence type="ECO:0000313" key="5">
    <source>
        <dbReference type="Proteomes" id="UP001623660"/>
    </source>
</evidence>